<evidence type="ECO:0000313" key="4">
    <source>
        <dbReference type="Proteomes" id="UP001179280"/>
    </source>
</evidence>
<dbReference type="InterPro" id="IPR001753">
    <property type="entry name" value="Enoyl-CoA_hydra/iso"/>
</dbReference>
<gene>
    <name evidence="3" type="ORF">JOC54_001777</name>
</gene>
<dbReference type="PROSITE" id="PS00166">
    <property type="entry name" value="ENOYL_COA_HYDRATASE"/>
    <property type="match status" value="1"/>
</dbReference>
<dbReference type="NCBIfam" id="NF005803">
    <property type="entry name" value="PRK07658.1"/>
    <property type="match status" value="1"/>
</dbReference>
<evidence type="ECO:0000256" key="2">
    <source>
        <dbReference type="RuleBase" id="RU003707"/>
    </source>
</evidence>
<dbReference type="SUPFAM" id="SSF52096">
    <property type="entry name" value="ClpP/crotonase"/>
    <property type="match status" value="1"/>
</dbReference>
<comment type="similarity">
    <text evidence="1 2">Belongs to the enoyl-CoA hydratase/isomerase family.</text>
</comment>
<name>A0ABS2SSP8_9BACI</name>
<dbReference type="RefSeq" id="WP_204465710.1">
    <property type="nucleotide sequence ID" value="NZ_JAFBCV010000004.1"/>
</dbReference>
<dbReference type="Proteomes" id="UP001179280">
    <property type="component" value="Unassembled WGS sequence"/>
</dbReference>
<dbReference type="GO" id="GO:0004300">
    <property type="term" value="F:enoyl-CoA hydratase activity"/>
    <property type="evidence" value="ECO:0007669"/>
    <property type="project" value="UniProtKB-EC"/>
</dbReference>
<reference evidence="3" key="1">
    <citation type="submission" date="2021-01" db="EMBL/GenBank/DDBJ databases">
        <title>Genomic Encyclopedia of Type Strains, Phase IV (KMG-IV): sequencing the most valuable type-strain genomes for metagenomic binning, comparative biology and taxonomic classification.</title>
        <authorList>
            <person name="Goeker M."/>
        </authorList>
    </citation>
    <scope>NUCLEOTIDE SEQUENCE</scope>
    <source>
        <strain evidence="3">DSM 21943</strain>
    </source>
</reference>
<protein>
    <submittedName>
        <fullName evidence="3">Enoyl-CoA hydratase</fullName>
        <ecNumber evidence="3">4.2.1.17</ecNumber>
    </submittedName>
</protein>
<dbReference type="PANTHER" id="PTHR11941:SF175">
    <property type="entry name" value="ENOYL-COA HYDRATASE-RELATED"/>
    <property type="match status" value="1"/>
</dbReference>
<dbReference type="EC" id="4.2.1.17" evidence="3"/>
<dbReference type="CDD" id="cd06558">
    <property type="entry name" value="crotonase-like"/>
    <property type="match status" value="1"/>
</dbReference>
<dbReference type="EMBL" id="JAFBCV010000004">
    <property type="protein sequence ID" value="MBM7838521.1"/>
    <property type="molecule type" value="Genomic_DNA"/>
</dbReference>
<dbReference type="PANTHER" id="PTHR11941">
    <property type="entry name" value="ENOYL-COA HYDRATASE-RELATED"/>
    <property type="match status" value="1"/>
</dbReference>
<dbReference type="Gene3D" id="3.90.226.10">
    <property type="entry name" value="2-enoyl-CoA Hydratase, Chain A, domain 1"/>
    <property type="match status" value="1"/>
</dbReference>
<proteinExistence type="inferred from homology"/>
<dbReference type="InterPro" id="IPR029045">
    <property type="entry name" value="ClpP/crotonase-like_dom_sf"/>
</dbReference>
<dbReference type="InterPro" id="IPR018376">
    <property type="entry name" value="Enoyl-CoA_hyd/isom_CS"/>
</dbReference>
<comment type="caution">
    <text evidence="3">The sequence shown here is derived from an EMBL/GenBank/DDBJ whole genome shotgun (WGS) entry which is preliminary data.</text>
</comment>
<evidence type="ECO:0000313" key="3">
    <source>
        <dbReference type="EMBL" id="MBM7838521.1"/>
    </source>
</evidence>
<organism evidence="3 4">
    <name type="scientific">Shouchella xiaoxiensis</name>
    <dbReference type="NCBI Taxonomy" id="766895"/>
    <lineage>
        <taxon>Bacteria</taxon>
        <taxon>Bacillati</taxon>
        <taxon>Bacillota</taxon>
        <taxon>Bacilli</taxon>
        <taxon>Bacillales</taxon>
        <taxon>Bacillaceae</taxon>
        <taxon>Shouchella</taxon>
    </lineage>
</organism>
<sequence length="256" mass="27717">MAEVQFKVESGVAFVTLTRPPANALARSVMDQLDQHFETVYKDESIRAVVLHGEGRFFAAGADIKEFTDVKDDAEFAKLGKKGQDTFAKIENSPKPVIAAIHGAALGGGLELALACHIRIAAEGSKLGLPELNLGLIPGFGGTQRLPRLVGKAKALELILTSKPLSAEEAQSLGLVNHVTTEELLLQEATKLANVIALKSPLTVQRALELVALSDLETDEGFQKELEFFGEVFKREDRKEGVQAFIDKRKPVFTGK</sequence>
<evidence type="ECO:0000256" key="1">
    <source>
        <dbReference type="ARBA" id="ARBA00005254"/>
    </source>
</evidence>
<keyword evidence="4" id="KW-1185">Reference proteome</keyword>
<dbReference type="Pfam" id="PF00378">
    <property type="entry name" value="ECH_1"/>
    <property type="match status" value="1"/>
</dbReference>
<accession>A0ABS2SSP8</accession>
<keyword evidence="3" id="KW-0456">Lyase</keyword>